<sequence length="528" mass="59893">MSAAMYDEAIGGVVYLMRSETEVALVTPNTVVTDTLKHIQREKFLERFIYSTSFPYVLYNDSKGPSVISVDKPNNINITFNSSLETVGIYTGKILYRESEIAYILQSEMDAIEQQRNDTVAVTKALSKQDFEKVAFGIESEIIERPEFHTKKCRLVDAPYFMTFVLKVSVLDVLLLLILIIIIIYHRSHIVPARRRYKIRMGILRHRKKRKLRDRARRRLRRLNLLRRKQRAGQQELDAKRQAVLVAAAVGQLGLAQRGAGAAAKKKSSSTSSSDLITVGGEGNLPTGLNKAVPINIFYERQKKRQTFLSRGTFRAINIHINSYGLIMAATTDVAAIDNQKTLLSTRDISDEQAKALAILSLTHTYSISGGILFSCCILPLLYFWFCHPMIYKYFTSVKVSTGNKFVLEETQVDGGELAEFVPDEAPDRVNIRRDPFFDDVKVKAFHRRHHHLLRPPHRRQQQQQSGKKLSSMNKTSENENERDESAGNAPEEKHCSHTAESSAHRSGKEQLTSTEITFSHQTQLHAL</sequence>
<feature type="region of interest" description="Disordered" evidence="1">
    <location>
        <begin position="449"/>
        <end position="528"/>
    </location>
</feature>
<keyword evidence="2" id="KW-1133">Transmembrane helix</keyword>
<organism evidence="3 4">
    <name type="scientific">Litomosoides sigmodontis</name>
    <name type="common">Filarial nematode worm</name>
    <dbReference type="NCBI Taxonomy" id="42156"/>
    <lineage>
        <taxon>Eukaryota</taxon>
        <taxon>Metazoa</taxon>
        <taxon>Ecdysozoa</taxon>
        <taxon>Nematoda</taxon>
        <taxon>Chromadorea</taxon>
        <taxon>Rhabditida</taxon>
        <taxon>Spirurina</taxon>
        <taxon>Spiruromorpha</taxon>
        <taxon>Filarioidea</taxon>
        <taxon>Onchocercidae</taxon>
        <taxon>Litomosoides</taxon>
    </lineage>
</organism>
<evidence type="ECO:0000256" key="1">
    <source>
        <dbReference type="SAM" id="MobiDB-lite"/>
    </source>
</evidence>
<dbReference type="Proteomes" id="UP000277928">
    <property type="component" value="Unassembled WGS sequence"/>
</dbReference>
<feature type="compositionally biased region" description="Polar residues" evidence="1">
    <location>
        <begin position="510"/>
        <end position="528"/>
    </location>
</feature>
<accession>A0A3P6TYS9</accession>
<dbReference type="AlphaFoldDB" id="A0A3P6TYS9"/>
<feature type="compositionally biased region" description="Basic and acidic residues" evidence="1">
    <location>
        <begin position="477"/>
        <end position="509"/>
    </location>
</feature>
<feature type="transmembrane region" description="Helical" evidence="2">
    <location>
        <begin position="365"/>
        <end position="386"/>
    </location>
</feature>
<proteinExistence type="predicted"/>
<evidence type="ECO:0000313" key="3">
    <source>
        <dbReference type="EMBL" id="VDK88559.1"/>
    </source>
</evidence>
<protein>
    <submittedName>
        <fullName evidence="3">Uncharacterized protein</fullName>
    </submittedName>
</protein>
<keyword evidence="2" id="KW-0472">Membrane</keyword>
<name>A0A3P6TYS9_LITSI</name>
<reference evidence="3 4" key="1">
    <citation type="submission" date="2018-08" db="EMBL/GenBank/DDBJ databases">
        <authorList>
            <person name="Laetsch R D."/>
            <person name="Stevens L."/>
            <person name="Kumar S."/>
            <person name="Blaxter L. M."/>
        </authorList>
    </citation>
    <scope>NUCLEOTIDE SEQUENCE [LARGE SCALE GENOMIC DNA]</scope>
</reference>
<evidence type="ECO:0000313" key="4">
    <source>
        <dbReference type="Proteomes" id="UP000277928"/>
    </source>
</evidence>
<dbReference type="OrthoDB" id="5867306at2759"/>
<dbReference type="OMA" id="LLYFWFC"/>
<feature type="compositionally biased region" description="Basic residues" evidence="1">
    <location>
        <begin position="449"/>
        <end position="461"/>
    </location>
</feature>
<gene>
    <name evidence="3" type="ORF">NLS_LOCUS8729</name>
</gene>
<feature type="compositionally biased region" description="Polar residues" evidence="1">
    <location>
        <begin position="466"/>
        <end position="476"/>
    </location>
</feature>
<dbReference type="EMBL" id="UYRX01001175">
    <property type="protein sequence ID" value="VDK88559.1"/>
    <property type="molecule type" value="Genomic_DNA"/>
</dbReference>
<keyword evidence="4" id="KW-1185">Reference proteome</keyword>
<keyword evidence="2" id="KW-0812">Transmembrane</keyword>
<evidence type="ECO:0000256" key="2">
    <source>
        <dbReference type="SAM" id="Phobius"/>
    </source>
</evidence>
<feature type="transmembrane region" description="Helical" evidence="2">
    <location>
        <begin position="160"/>
        <end position="185"/>
    </location>
</feature>